<evidence type="ECO:0000313" key="2">
    <source>
        <dbReference type="EMBL" id="KAF3605910.1"/>
    </source>
</evidence>
<evidence type="ECO:0008006" key="4">
    <source>
        <dbReference type="Google" id="ProtNLM"/>
    </source>
</evidence>
<proteinExistence type="predicted"/>
<dbReference type="Pfam" id="PF08284">
    <property type="entry name" value="RVP_2"/>
    <property type="match status" value="1"/>
</dbReference>
<evidence type="ECO:0000313" key="3">
    <source>
        <dbReference type="Proteomes" id="UP000266723"/>
    </source>
</evidence>
<comment type="caution">
    <text evidence="2">The sequence shown here is derived from an EMBL/GenBank/DDBJ whole genome shotgun (WGS) entry which is preliminary data.</text>
</comment>
<feature type="region of interest" description="Disordered" evidence="1">
    <location>
        <begin position="351"/>
        <end position="398"/>
    </location>
</feature>
<reference evidence="2 3" key="1">
    <citation type="journal article" date="2020" name="BMC Genomics">
        <title>Intraspecific diversification of the crop wild relative Brassica cretica Lam. using demographic model selection.</title>
        <authorList>
            <person name="Kioukis A."/>
            <person name="Michalopoulou V.A."/>
            <person name="Briers L."/>
            <person name="Pirintsos S."/>
            <person name="Studholme D.J."/>
            <person name="Pavlidis P."/>
            <person name="Sarris P.F."/>
        </authorList>
    </citation>
    <scope>NUCLEOTIDE SEQUENCE [LARGE SCALE GENOMIC DNA]</scope>
    <source>
        <strain evidence="3">cv. PFS-1207/04</strain>
    </source>
</reference>
<evidence type="ECO:0000256" key="1">
    <source>
        <dbReference type="SAM" id="MobiDB-lite"/>
    </source>
</evidence>
<dbReference type="Proteomes" id="UP000266723">
    <property type="component" value="Unassembled WGS sequence"/>
</dbReference>
<dbReference type="Gene3D" id="2.40.70.10">
    <property type="entry name" value="Acid Proteases"/>
    <property type="match status" value="1"/>
</dbReference>
<organism evidence="2 3">
    <name type="scientific">Brassica cretica</name>
    <name type="common">Mustard</name>
    <dbReference type="NCBI Taxonomy" id="69181"/>
    <lineage>
        <taxon>Eukaryota</taxon>
        <taxon>Viridiplantae</taxon>
        <taxon>Streptophyta</taxon>
        <taxon>Embryophyta</taxon>
        <taxon>Tracheophyta</taxon>
        <taxon>Spermatophyta</taxon>
        <taxon>Magnoliopsida</taxon>
        <taxon>eudicotyledons</taxon>
        <taxon>Gunneridae</taxon>
        <taxon>Pentapetalae</taxon>
        <taxon>rosids</taxon>
        <taxon>malvids</taxon>
        <taxon>Brassicales</taxon>
        <taxon>Brassicaceae</taxon>
        <taxon>Brassiceae</taxon>
        <taxon>Brassica</taxon>
    </lineage>
</organism>
<protein>
    <recommendedName>
        <fullName evidence="4">Retrotransposon gag domain-containing protein</fullName>
    </recommendedName>
</protein>
<feature type="region of interest" description="Disordered" evidence="1">
    <location>
        <begin position="1"/>
        <end position="47"/>
    </location>
</feature>
<feature type="compositionally biased region" description="Basic and acidic residues" evidence="1">
    <location>
        <begin position="18"/>
        <end position="32"/>
    </location>
</feature>
<dbReference type="EMBL" id="QGKV02000297">
    <property type="protein sequence ID" value="KAF3605910.1"/>
    <property type="molecule type" value="Genomic_DNA"/>
</dbReference>
<keyword evidence="3" id="KW-1185">Reference proteome</keyword>
<name>A0ABQ7ERT8_BRACR</name>
<sequence length="540" mass="61622">MSLRTLPMTEGSTHHMKLRDPTEDPSQSEKRGNGVLMEGQVRRSPTNRRRFRDTPVATPLIMEKRHDRWDLPVTKAEMSYWIDCLEKHWQEHHICEDHKLPSVQQSLHGSFGGWIKELMEVKAPNNWEELKRMILKRFEAVCLKASNLPWQDLEEWFLQSLKPKIREAVHQLRPDGIVQMMDLAVWIEGNPGNNGEVGSRGLSRTSLSASISFSCLKREREDLITKKGRLGSVDQRSENPYDDMILQVKGHGDKGLGRCETVAITILGFEFKEDLRVIDQSDADVVLGYSWLATLGETAVNWQEHTMSFLIENEWITIIATGSEAEQNSATRWISVSEGDTKREHKWIKEKQTEGTCERTPNNNRHKPLGNGGTTREQGMSAVREPHSSVENKHMETRTKSEWVNGLGAKEPSIGVKKRTEELTSRKWLNDDQEKMQLKLGREVQRENMSTEYNKNMSEEFMSEDDDHKEFQTALQSLTGWTDQTYVVKSGLQLEDKLDAYGGSNDKIMIILAETGQSYREGNKITTGLVAEKVGSVQSG</sequence>
<feature type="compositionally biased region" description="Basic and acidic residues" evidence="1">
    <location>
        <begin position="384"/>
        <end position="398"/>
    </location>
</feature>
<accession>A0ABQ7ERT8</accession>
<dbReference type="InterPro" id="IPR021109">
    <property type="entry name" value="Peptidase_aspartic_dom_sf"/>
</dbReference>
<gene>
    <name evidence="2" type="ORF">DY000_02047419</name>
</gene>